<feature type="domain" description="B30.2/SPRY" evidence="2">
    <location>
        <begin position="1"/>
        <end position="187"/>
    </location>
</feature>
<name>A0A8E0S7R0_9TREM</name>
<dbReference type="InterPro" id="IPR003877">
    <property type="entry name" value="SPRY_dom"/>
</dbReference>
<accession>A0A8E0S7R0</accession>
<evidence type="ECO:0000259" key="2">
    <source>
        <dbReference type="PROSITE" id="PS50188"/>
    </source>
</evidence>
<dbReference type="Pfam" id="PF00622">
    <property type="entry name" value="SPRY"/>
    <property type="match status" value="1"/>
</dbReference>
<organism evidence="3 4">
    <name type="scientific">Fasciolopsis buskii</name>
    <dbReference type="NCBI Taxonomy" id="27845"/>
    <lineage>
        <taxon>Eukaryota</taxon>
        <taxon>Metazoa</taxon>
        <taxon>Spiralia</taxon>
        <taxon>Lophotrochozoa</taxon>
        <taxon>Platyhelminthes</taxon>
        <taxon>Trematoda</taxon>
        <taxon>Digenea</taxon>
        <taxon>Plagiorchiida</taxon>
        <taxon>Echinostomata</taxon>
        <taxon>Echinostomatoidea</taxon>
        <taxon>Fasciolidae</taxon>
        <taxon>Fasciolopsis</taxon>
    </lineage>
</organism>
<dbReference type="AlphaFoldDB" id="A0A8E0S7R0"/>
<dbReference type="OrthoDB" id="6266763at2759"/>
<feature type="region of interest" description="Disordered" evidence="1">
    <location>
        <begin position="122"/>
        <end position="146"/>
    </location>
</feature>
<dbReference type="InterPro" id="IPR050617">
    <property type="entry name" value="E3_ligase_FN3/SPRY"/>
</dbReference>
<dbReference type="PANTHER" id="PTHR24099:SF15">
    <property type="entry name" value="E3 UBIQUITIN-PROTEIN LIGASE TRIM9"/>
    <property type="match status" value="1"/>
</dbReference>
<evidence type="ECO:0000313" key="3">
    <source>
        <dbReference type="EMBL" id="KAA0199196.1"/>
    </source>
</evidence>
<protein>
    <submittedName>
        <fullName evidence="3">E3 ubiquitin-protein ligase TRIM9</fullName>
    </submittedName>
</protein>
<feature type="compositionally biased region" description="Low complexity" evidence="1">
    <location>
        <begin position="127"/>
        <end position="146"/>
    </location>
</feature>
<dbReference type="PANTHER" id="PTHR24099">
    <property type="entry name" value="E3 UBIQUITIN-PROTEIN LIGASE TRIM36-RELATED"/>
    <property type="match status" value="1"/>
</dbReference>
<dbReference type="InterPro" id="IPR043136">
    <property type="entry name" value="B30.2/SPRY_sf"/>
</dbReference>
<comment type="caution">
    <text evidence="3">The sequence shown here is derived from an EMBL/GenBank/DDBJ whole genome shotgun (WGS) entry which is preliminary data.</text>
</comment>
<dbReference type="PROSITE" id="PS50188">
    <property type="entry name" value="B302_SPRY"/>
    <property type="match status" value="1"/>
</dbReference>
<proteinExistence type="predicted"/>
<dbReference type="InterPro" id="IPR013320">
    <property type="entry name" value="ConA-like_dom_sf"/>
</dbReference>
<evidence type="ECO:0000256" key="1">
    <source>
        <dbReference type="SAM" id="MobiDB-lite"/>
    </source>
</evidence>
<dbReference type="SUPFAM" id="SSF49899">
    <property type="entry name" value="Concanavalin A-like lectins/glucanases"/>
    <property type="match status" value="1"/>
</dbReference>
<dbReference type="EMBL" id="LUCM01001259">
    <property type="protein sequence ID" value="KAA0199196.1"/>
    <property type="molecule type" value="Genomic_DNA"/>
</dbReference>
<evidence type="ECO:0000313" key="4">
    <source>
        <dbReference type="Proteomes" id="UP000728185"/>
    </source>
</evidence>
<sequence length="187" mass="20426">MDPHSGIVSPSQPPTFHVDADGLVVTSLGEAEDRVLLGNVGLSQGVHYWEWLVEMYDGRGQPSFGVALSFVSRDRMLGLDNAGWAIYLNSSRSWFLHAGQHRDRIDGGLSIVSGSQSNECNGVNDGNNISSSNNNNNKNNNNNISRRSIRPTVIGVRLDLDHSQLAFYLNGEPHGRLRSLIARGCTP</sequence>
<dbReference type="Proteomes" id="UP000728185">
    <property type="component" value="Unassembled WGS sequence"/>
</dbReference>
<dbReference type="InterPro" id="IPR001870">
    <property type="entry name" value="B30.2/SPRY"/>
</dbReference>
<reference evidence="3" key="1">
    <citation type="submission" date="2019-05" db="EMBL/GenBank/DDBJ databases">
        <title>Annotation for the trematode Fasciolopsis buski.</title>
        <authorList>
            <person name="Choi Y.-J."/>
        </authorList>
    </citation>
    <scope>NUCLEOTIDE SEQUENCE</scope>
    <source>
        <strain evidence="3">HT</strain>
        <tissue evidence="3">Whole worm</tissue>
    </source>
</reference>
<gene>
    <name evidence="3" type="ORF">FBUS_11219</name>
</gene>
<keyword evidence="4" id="KW-1185">Reference proteome</keyword>
<dbReference type="Gene3D" id="2.60.120.920">
    <property type="match status" value="1"/>
</dbReference>